<gene>
    <name evidence="2" type="ORF">EV216_101125</name>
</gene>
<protein>
    <submittedName>
        <fullName evidence="2">Uncharacterized protein</fullName>
    </submittedName>
</protein>
<dbReference type="EMBL" id="SLVM01000001">
    <property type="protein sequence ID" value="TCM88114.1"/>
    <property type="molecule type" value="Genomic_DNA"/>
</dbReference>
<feature type="transmembrane region" description="Helical" evidence="1">
    <location>
        <begin position="15"/>
        <end position="34"/>
    </location>
</feature>
<accession>A0A4V2R5C6</accession>
<keyword evidence="1" id="KW-0812">Transmembrane</keyword>
<dbReference type="Proteomes" id="UP000295277">
    <property type="component" value="Unassembled WGS sequence"/>
</dbReference>
<evidence type="ECO:0000313" key="2">
    <source>
        <dbReference type="EMBL" id="TCM88114.1"/>
    </source>
</evidence>
<keyword evidence="1" id="KW-0472">Membrane</keyword>
<name>A0A4V2R5C6_9RHOB</name>
<keyword evidence="3" id="KW-1185">Reference proteome</keyword>
<organism evidence="2 3">
    <name type="scientific">Rhodovulum steppense</name>
    <dbReference type="NCBI Taxonomy" id="540251"/>
    <lineage>
        <taxon>Bacteria</taxon>
        <taxon>Pseudomonadati</taxon>
        <taxon>Pseudomonadota</taxon>
        <taxon>Alphaproteobacteria</taxon>
        <taxon>Rhodobacterales</taxon>
        <taxon>Paracoccaceae</taxon>
        <taxon>Rhodovulum</taxon>
    </lineage>
</organism>
<sequence length="161" mass="17812">MAWAELFGPAMLGDLVVALAAIGLGIWLPGLVALRRLRSRQWWEKKAGFYQDLVATLGRLKQIEDAALQDESEGGAQDAEAAMRTAWDHEEARQRLRGLANEGLVLMSPEIQEAIRRYFRGMDLARGKDSAVERQIERATVTNDALVEVIAAARKDLGVRG</sequence>
<reference evidence="2 3" key="1">
    <citation type="submission" date="2019-03" db="EMBL/GenBank/DDBJ databases">
        <title>Genomic Encyclopedia of Type Strains, Phase IV (KMG-IV): sequencing the most valuable type-strain genomes for metagenomic binning, comparative biology and taxonomic classification.</title>
        <authorList>
            <person name="Goeker M."/>
        </authorList>
    </citation>
    <scope>NUCLEOTIDE SEQUENCE [LARGE SCALE GENOMIC DNA]</scope>
    <source>
        <strain evidence="2 3">DSM 21153</strain>
    </source>
</reference>
<keyword evidence="1" id="KW-1133">Transmembrane helix</keyword>
<proteinExistence type="predicted"/>
<evidence type="ECO:0000313" key="3">
    <source>
        <dbReference type="Proteomes" id="UP000295277"/>
    </source>
</evidence>
<dbReference type="AlphaFoldDB" id="A0A4V2R5C6"/>
<comment type="caution">
    <text evidence="2">The sequence shown here is derived from an EMBL/GenBank/DDBJ whole genome shotgun (WGS) entry which is preliminary data.</text>
</comment>
<evidence type="ECO:0000256" key="1">
    <source>
        <dbReference type="SAM" id="Phobius"/>
    </source>
</evidence>
<dbReference type="RefSeq" id="WP_132693122.1">
    <property type="nucleotide sequence ID" value="NZ_SLVM01000001.1"/>
</dbReference>
<dbReference type="OrthoDB" id="7850850at2"/>